<protein>
    <submittedName>
        <fullName evidence="1">Uncharacterized protein</fullName>
    </submittedName>
</protein>
<gene>
    <name evidence="1" type="ORF">PXEA_LOCUS20311</name>
</gene>
<comment type="caution">
    <text evidence="1">The sequence shown here is derived from an EMBL/GenBank/DDBJ whole genome shotgun (WGS) entry which is preliminary data.</text>
</comment>
<dbReference type="Proteomes" id="UP000784294">
    <property type="component" value="Unassembled WGS sequence"/>
</dbReference>
<feature type="non-terminal residue" evidence="1">
    <location>
        <position position="1"/>
    </location>
</feature>
<evidence type="ECO:0000313" key="1">
    <source>
        <dbReference type="EMBL" id="VEL26871.1"/>
    </source>
</evidence>
<organism evidence="1 2">
    <name type="scientific">Protopolystoma xenopodis</name>
    <dbReference type="NCBI Taxonomy" id="117903"/>
    <lineage>
        <taxon>Eukaryota</taxon>
        <taxon>Metazoa</taxon>
        <taxon>Spiralia</taxon>
        <taxon>Lophotrochozoa</taxon>
        <taxon>Platyhelminthes</taxon>
        <taxon>Monogenea</taxon>
        <taxon>Polyopisthocotylea</taxon>
        <taxon>Polystomatidea</taxon>
        <taxon>Polystomatidae</taxon>
        <taxon>Protopolystoma</taxon>
    </lineage>
</organism>
<name>A0A3S5ALM5_9PLAT</name>
<dbReference type="AlphaFoldDB" id="A0A3S5ALM5"/>
<sequence>SNAAVAAALPFPTPGLTLLPQGSSPTPGIAYLPPASPMPGISSLLGPGALVGVGGRLYHHGNRAAHLKAMHQQQQRQQQLMLIMAQQQVYFIV</sequence>
<dbReference type="EMBL" id="CAAALY010083329">
    <property type="protein sequence ID" value="VEL26871.1"/>
    <property type="molecule type" value="Genomic_DNA"/>
</dbReference>
<reference evidence="1" key="1">
    <citation type="submission" date="2018-11" db="EMBL/GenBank/DDBJ databases">
        <authorList>
            <consortium name="Pathogen Informatics"/>
        </authorList>
    </citation>
    <scope>NUCLEOTIDE SEQUENCE</scope>
</reference>
<keyword evidence="2" id="KW-1185">Reference proteome</keyword>
<evidence type="ECO:0000313" key="2">
    <source>
        <dbReference type="Proteomes" id="UP000784294"/>
    </source>
</evidence>
<accession>A0A3S5ALM5</accession>
<proteinExistence type="predicted"/>